<evidence type="ECO:0000313" key="3">
    <source>
        <dbReference type="Proteomes" id="UP001176961"/>
    </source>
</evidence>
<accession>A0AA36HCR0</accession>
<reference evidence="2" key="1">
    <citation type="submission" date="2023-07" db="EMBL/GenBank/DDBJ databases">
        <authorList>
            <consortium name="CYATHOMIX"/>
        </authorList>
    </citation>
    <scope>NUCLEOTIDE SEQUENCE</scope>
    <source>
        <strain evidence="2">N/A</strain>
    </source>
</reference>
<keyword evidence="3" id="KW-1185">Reference proteome</keyword>
<feature type="signal peptide" evidence="1">
    <location>
        <begin position="1"/>
        <end position="19"/>
    </location>
</feature>
<dbReference type="EMBL" id="CATQJL010000316">
    <property type="protein sequence ID" value="CAJ0608282.1"/>
    <property type="molecule type" value="Genomic_DNA"/>
</dbReference>
<evidence type="ECO:0000256" key="1">
    <source>
        <dbReference type="SAM" id="SignalP"/>
    </source>
</evidence>
<organism evidence="2 3">
    <name type="scientific">Cylicocyclus nassatus</name>
    <name type="common">Nematode worm</name>
    <dbReference type="NCBI Taxonomy" id="53992"/>
    <lineage>
        <taxon>Eukaryota</taxon>
        <taxon>Metazoa</taxon>
        <taxon>Ecdysozoa</taxon>
        <taxon>Nematoda</taxon>
        <taxon>Chromadorea</taxon>
        <taxon>Rhabditida</taxon>
        <taxon>Rhabditina</taxon>
        <taxon>Rhabditomorpha</taxon>
        <taxon>Strongyloidea</taxon>
        <taxon>Strongylidae</taxon>
        <taxon>Cylicocyclus</taxon>
    </lineage>
</organism>
<evidence type="ECO:0000313" key="2">
    <source>
        <dbReference type="EMBL" id="CAJ0608282.1"/>
    </source>
</evidence>
<keyword evidence="1" id="KW-0732">Signal</keyword>
<comment type="caution">
    <text evidence="2">The sequence shown here is derived from an EMBL/GenBank/DDBJ whole genome shotgun (WGS) entry which is preliminary data.</text>
</comment>
<dbReference type="AlphaFoldDB" id="A0AA36HCR0"/>
<protein>
    <submittedName>
        <fullName evidence="2">Uncharacterized protein</fullName>
    </submittedName>
</protein>
<sequence length="99" mass="10804">MSTLILTLSVAILITSIMTDDDCYKYSKSEFTTIVECKHGCEYSFISKGKVFKRISGGCSAVKETGCRKGENEATVCTCKGDLCNLSGYIMENSESNES</sequence>
<feature type="chain" id="PRO_5041394832" evidence="1">
    <location>
        <begin position="20"/>
        <end position="99"/>
    </location>
</feature>
<proteinExistence type="predicted"/>
<gene>
    <name evidence="2" type="ORF">CYNAS_LOCUS20265</name>
</gene>
<dbReference type="Proteomes" id="UP001176961">
    <property type="component" value="Unassembled WGS sequence"/>
</dbReference>
<name>A0AA36HCR0_CYLNA</name>